<evidence type="ECO:0000313" key="3">
    <source>
        <dbReference type="EMBL" id="QHT33681.1"/>
    </source>
</evidence>
<evidence type="ECO:0000256" key="1">
    <source>
        <dbReference type="SAM" id="MobiDB-lite"/>
    </source>
</evidence>
<feature type="region of interest" description="Disordered" evidence="1">
    <location>
        <begin position="172"/>
        <end position="201"/>
    </location>
</feature>
<sequence>MDDDSIKPITNQGFFTYVFKLSKFKQEDLMNITQYSMLSIIPVILFVYFTKKYFPTVSENDASLYVFIVTFIEIMFMIVGIFFIDRIINYIPTYSGKYYETINLTTIIIVFILFMLITHGGFRDRTRVLLRRFDDWFTIDDIIAKKLGMIPKPFNMFSDDIELIDINAKNGKGKKKPGNGAGGAASAASSGGGGGQQMSQQYATPAPLPIQGPVMQNPMPNYGGNIPAQQAPTYSNPANSMAGGATQGMEDMYMEPMAANAVLGGGCSWSSW</sequence>
<keyword evidence="2" id="KW-1133">Transmembrane helix</keyword>
<keyword evidence="2" id="KW-0812">Transmembrane</keyword>
<organism evidence="3">
    <name type="scientific">viral metagenome</name>
    <dbReference type="NCBI Taxonomy" id="1070528"/>
    <lineage>
        <taxon>unclassified sequences</taxon>
        <taxon>metagenomes</taxon>
        <taxon>organismal metagenomes</taxon>
    </lineage>
</organism>
<proteinExistence type="predicted"/>
<feature type="transmembrane region" description="Helical" evidence="2">
    <location>
        <begin position="104"/>
        <end position="122"/>
    </location>
</feature>
<protein>
    <submittedName>
        <fullName evidence="3">Uncharacterized protein</fullName>
    </submittedName>
</protein>
<accession>A0A6C0EYA6</accession>
<feature type="transmembrane region" description="Helical" evidence="2">
    <location>
        <begin position="32"/>
        <end position="50"/>
    </location>
</feature>
<feature type="transmembrane region" description="Helical" evidence="2">
    <location>
        <begin position="62"/>
        <end position="84"/>
    </location>
</feature>
<evidence type="ECO:0000256" key="2">
    <source>
        <dbReference type="SAM" id="Phobius"/>
    </source>
</evidence>
<dbReference type="EMBL" id="MN738972">
    <property type="protein sequence ID" value="QHT33681.1"/>
    <property type="molecule type" value="Genomic_DNA"/>
</dbReference>
<dbReference type="AlphaFoldDB" id="A0A6C0EYA6"/>
<name>A0A6C0EYA6_9ZZZZ</name>
<reference evidence="3" key="1">
    <citation type="journal article" date="2020" name="Nature">
        <title>Giant virus diversity and host interactions through global metagenomics.</title>
        <authorList>
            <person name="Schulz F."/>
            <person name="Roux S."/>
            <person name="Paez-Espino D."/>
            <person name="Jungbluth S."/>
            <person name="Walsh D.A."/>
            <person name="Denef V.J."/>
            <person name="McMahon K.D."/>
            <person name="Konstantinidis K.T."/>
            <person name="Eloe-Fadrosh E.A."/>
            <person name="Kyrpides N.C."/>
            <person name="Woyke T."/>
        </authorList>
    </citation>
    <scope>NUCLEOTIDE SEQUENCE</scope>
    <source>
        <strain evidence="3">GVMAG-M-3300009161-36</strain>
    </source>
</reference>
<keyword evidence="2" id="KW-0472">Membrane</keyword>